<name>A0AA46PB55_CYTFI</name>
<feature type="region of interest" description="Disordered" evidence="1">
    <location>
        <begin position="32"/>
        <end position="51"/>
    </location>
</feature>
<sequence>MFIIRKKQLVLHHVFLSGTRSFIDRSVYSGGRPNSYEEGDKRVMNRIQSGK</sequence>
<organism evidence="2 3">
    <name type="scientific">Cytobacillus firmus</name>
    <name type="common">Bacillus firmus</name>
    <dbReference type="NCBI Taxonomy" id="1399"/>
    <lineage>
        <taxon>Bacteria</taxon>
        <taxon>Bacillati</taxon>
        <taxon>Bacillota</taxon>
        <taxon>Bacilli</taxon>
        <taxon>Bacillales</taxon>
        <taxon>Bacillaceae</taxon>
        <taxon>Cytobacillus</taxon>
    </lineage>
</organism>
<accession>A0AA46PB55</accession>
<dbReference type="RefSeq" id="WP_227888199.1">
    <property type="nucleotide sequence ID" value="NZ_CP107027.1"/>
</dbReference>
<reference evidence="2" key="1">
    <citation type="submission" date="2022-10" db="EMBL/GenBank/DDBJ databases">
        <title>Mechanism of multi-heavy metal repair in Cytobacillus Firmus M7.</title>
        <authorList>
            <person name="Li X."/>
            <person name="Yu C."/>
        </authorList>
    </citation>
    <scope>NUCLEOTIDE SEQUENCE</scope>
    <source>
        <strain evidence="2">M7</strain>
    </source>
</reference>
<dbReference type="AlphaFoldDB" id="A0AA46PB55"/>
<evidence type="ECO:0000313" key="3">
    <source>
        <dbReference type="Proteomes" id="UP001163104"/>
    </source>
</evidence>
<proteinExistence type="predicted"/>
<gene>
    <name evidence="2" type="ORF">OD459_20050</name>
</gene>
<dbReference type="Proteomes" id="UP001163104">
    <property type="component" value="Chromosome"/>
</dbReference>
<protein>
    <submittedName>
        <fullName evidence="2">Uncharacterized protein</fullName>
    </submittedName>
</protein>
<dbReference type="EMBL" id="CP107027">
    <property type="protein sequence ID" value="UYG94458.1"/>
    <property type="molecule type" value="Genomic_DNA"/>
</dbReference>
<evidence type="ECO:0000313" key="2">
    <source>
        <dbReference type="EMBL" id="UYG94458.1"/>
    </source>
</evidence>
<evidence type="ECO:0000256" key="1">
    <source>
        <dbReference type="SAM" id="MobiDB-lite"/>
    </source>
</evidence>